<reference evidence="3" key="1">
    <citation type="submission" date="2019-10" db="EMBL/GenBank/DDBJ databases">
        <authorList>
            <person name="Nor Muhammad N."/>
        </authorList>
    </citation>
    <scope>NUCLEOTIDE SEQUENCE</scope>
</reference>
<feature type="domain" description="DUF6532" evidence="2">
    <location>
        <begin position="280"/>
        <end position="466"/>
    </location>
</feature>
<sequence length="573" mass="63281">MAVRGGRPTPAWARKSTSTSTRGRGTTRGKAPAGRIGTSAQQDEENTQPLATRPRRTIHATRNMDPALAQNLRPGFVAPNPHAVESTSLSGDDEDEMQEQQREQGLISGDEDYSDQEGVRGRHRVTSSGSRHMSSAAQESATPTPTTASRNPSSSTTDESPFMATAHSMPSTLTGFDALRGSLAHTTPSSPGVTSVPSMIQPLPSQLSAIMFPGAQSGTFSFMPPTATNTPHLDRAEQASRPVDAIQGAHAIPAPKRTAQDAFEADPDNERECEAEHARKRAITNAKRRRYKHYALDVSLHRVMKRTGSIAQAMFSTHDPYPDPLKQEDTNIRSRVRKEAALRVPLAYGLHLNPSFEERAKNRERTEYLLADSRFACADVDEGVGRFQNPLIRSIIEAVWYGHATSLGCCFHQYFNPIRHETIALVLTAIQHVLVMYRDTGRRVRRFFTAAQYKVYDDYLLALNQFDGSVMRGVWTQYRHHLFKQGLAHAGIEDEVSEKPVISLIPDDAIAREYARLAAQAHTFEVHVEPVQEEPEEPEGIECDELPDMLRAGEPECWGESGDDAESGGRPAL</sequence>
<organism evidence="3">
    <name type="scientific">Ganoderma boninense</name>
    <dbReference type="NCBI Taxonomy" id="34458"/>
    <lineage>
        <taxon>Eukaryota</taxon>
        <taxon>Fungi</taxon>
        <taxon>Dikarya</taxon>
        <taxon>Basidiomycota</taxon>
        <taxon>Agaricomycotina</taxon>
        <taxon>Agaricomycetes</taxon>
        <taxon>Polyporales</taxon>
        <taxon>Polyporaceae</taxon>
        <taxon>Ganoderma</taxon>
    </lineage>
</organism>
<evidence type="ECO:0000259" key="2">
    <source>
        <dbReference type="Pfam" id="PF20149"/>
    </source>
</evidence>
<proteinExistence type="predicted"/>
<protein>
    <submittedName>
        <fullName evidence="3">Slu7 domain-containing protein</fullName>
    </submittedName>
</protein>
<feature type="region of interest" description="Disordered" evidence="1">
    <location>
        <begin position="1"/>
        <end position="169"/>
    </location>
</feature>
<accession>A0A5K1JY57</accession>
<dbReference type="AlphaFoldDB" id="A0A5K1JY57"/>
<gene>
    <name evidence="3" type="primary">I1RX47</name>
</gene>
<name>A0A5K1JY57_9APHY</name>
<dbReference type="EMBL" id="LR726208">
    <property type="protein sequence ID" value="VWO97236.1"/>
    <property type="molecule type" value="Genomic_DNA"/>
</dbReference>
<feature type="compositionally biased region" description="Polar residues" evidence="1">
    <location>
        <begin position="126"/>
        <end position="159"/>
    </location>
</feature>
<dbReference type="Pfam" id="PF20149">
    <property type="entry name" value="DUF6532"/>
    <property type="match status" value="1"/>
</dbReference>
<dbReference type="InterPro" id="IPR045341">
    <property type="entry name" value="DUF6532"/>
</dbReference>
<feature type="region of interest" description="Disordered" evidence="1">
    <location>
        <begin position="530"/>
        <end position="573"/>
    </location>
</feature>
<feature type="compositionally biased region" description="Acidic residues" evidence="1">
    <location>
        <begin position="531"/>
        <end position="547"/>
    </location>
</feature>
<evidence type="ECO:0000256" key="1">
    <source>
        <dbReference type="SAM" id="MobiDB-lite"/>
    </source>
</evidence>
<evidence type="ECO:0000313" key="3">
    <source>
        <dbReference type="EMBL" id="VWO97236.1"/>
    </source>
</evidence>